<dbReference type="CDD" id="cd05256">
    <property type="entry name" value="UDP_AE_SDR_e"/>
    <property type="match status" value="1"/>
</dbReference>
<dbReference type="RefSeq" id="WP_170271550.1">
    <property type="nucleotide sequence ID" value="NZ_JABEQB010000041.1"/>
</dbReference>
<evidence type="ECO:0000259" key="2">
    <source>
        <dbReference type="Pfam" id="PF01370"/>
    </source>
</evidence>
<protein>
    <submittedName>
        <fullName evidence="3">SDR family oxidoreductase</fullName>
    </submittedName>
</protein>
<dbReference type="Proteomes" id="UP000529861">
    <property type="component" value="Unassembled WGS sequence"/>
</dbReference>
<dbReference type="Pfam" id="PF01370">
    <property type="entry name" value="Epimerase"/>
    <property type="match status" value="1"/>
</dbReference>
<dbReference type="SUPFAM" id="SSF51735">
    <property type="entry name" value="NAD(P)-binding Rossmann-fold domains"/>
    <property type="match status" value="1"/>
</dbReference>
<dbReference type="InterPro" id="IPR036291">
    <property type="entry name" value="NAD(P)-bd_dom_sf"/>
</dbReference>
<comment type="similarity">
    <text evidence="1">Belongs to the NAD(P)-dependent epimerase/dehydratase family.</text>
</comment>
<proteinExistence type="inferred from homology"/>
<dbReference type="InterPro" id="IPR001509">
    <property type="entry name" value="Epimerase_deHydtase"/>
</dbReference>
<feature type="domain" description="NAD-dependent epimerase/dehydratase" evidence="2">
    <location>
        <begin position="3"/>
        <end position="233"/>
    </location>
</feature>
<dbReference type="AlphaFoldDB" id="A0A7Y2L8K8"/>
<sequence>MKILVTGGAGFIGSHIADLLIENGYEVVIVDNLSTGKEEFINEKAIFYKKDITDDDLYEIFEKEKPDYVIHQAAQIDVQKSIDNPVFDAKVNILGTVNLLECCRKSGVKKIIYASSAAVYGNPEYLPIDEKHKVNPISYYGISKHTAEHYFEVYRQLYGLKYTILRYANVYGIRQDPKGEGGVISIFIDKMLKGERPIIFGDGKQTRDFVYVKDVAKAHLLALERGDNEVVNISTGKPTSINELVDLMKKIMNTSLEPIYTEPRKGDIVHNYLDNKKALDVLGWKPEYSLEDGLKEIIEYYRVRYVDDEVAVTRKGRNSSIK</sequence>
<accession>A0A7Y2L8K8</accession>
<dbReference type="Gene3D" id="3.40.50.720">
    <property type="entry name" value="NAD(P)-binding Rossmann-like Domain"/>
    <property type="match status" value="1"/>
</dbReference>
<evidence type="ECO:0000313" key="3">
    <source>
        <dbReference type="EMBL" id="NNG67813.1"/>
    </source>
</evidence>
<dbReference type="PANTHER" id="PTHR43000">
    <property type="entry name" value="DTDP-D-GLUCOSE 4,6-DEHYDRATASE-RELATED"/>
    <property type="match status" value="1"/>
</dbReference>
<reference evidence="3 4" key="1">
    <citation type="submission" date="2020-04" db="EMBL/GenBank/DDBJ databases">
        <title>Draft genome sequence of Caldanaerobacter sunterraneus. strain 1523vc isolated from Griffin hot spring, Kamchatka, Russia.</title>
        <authorList>
            <person name="Toshchakov S.V."/>
            <person name="Podosokorskaya O.A."/>
            <person name="Kublanov I.V."/>
            <person name="Korzhenkov A."/>
            <person name="Patrushev M.V."/>
        </authorList>
    </citation>
    <scope>NUCLEOTIDE SEQUENCE [LARGE SCALE GENOMIC DNA]</scope>
    <source>
        <strain evidence="3 4">1523vc</strain>
    </source>
</reference>
<evidence type="ECO:0000256" key="1">
    <source>
        <dbReference type="ARBA" id="ARBA00007637"/>
    </source>
</evidence>
<name>A0A7Y2L8K8_9THEO</name>
<gene>
    <name evidence="3" type="ORF">HKI81_11505</name>
</gene>
<dbReference type="EMBL" id="JABEQB010000041">
    <property type="protein sequence ID" value="NNG67813.1"/>
    <property type="molecule type" value="Genomic_DNA"/>
</dbReference>
<evidence type="ECO:0000313" key="4">
    <source>
        <dbReference type="Proteomes" id="UP000529861"/>
    </source>
</evidence>
<comment type="caution">
    <text evidence="3">The sequence shown here is derived from an EMBL/GenBank/DDBJ whole genome shotgun (WGS) entry which is preliminary data.</text>
</comment>
<organism evidence="3 4">
    <name type="scientific">Caldanaerobacter subterraneus</name>
    <dbReference type="NCBI Taxonomy" id="911092"/>
    <lineage>
        <taxon>Bacteria</taxon>
        <taxon>Bacillati</taxon>
        <taxon>Bacillota</taxon>
        <taxon>Clostridia</taxon>
        <taxon>Thermoanaerobacterales</taxon>
        <taxon>Thermoanaerobacteraceae</taxon>
        <taxon>Caldanaerobacter</taxon>
    </lineage>
</organism>